<dbReference type="Proteomes" id="UP001152320">
    <property type="component" value="Chromosome 1"/>
</dbReference>
<sequence>MDKSKTNQDAGTIFLWTNPRSLSTVFTKCISFVDNIQVWFEPYSCAFGNNIYCNQFNYPTSLMNGTYWRNETTEQQHTTVSTRSSNRNWFEERIMTYPWVKEQLETPEPEGCRRFIKNMAYDINGDIDFEYLPNVKCRHTFLIRNPLKVYPSCKTAFLTDPGYSNGLNGLRDVDLINDFPYFPIKSFYKIMHKLWCAVESVEGTTPVVIDADELSNKPEILLRKYFDAVGLPWSEKYLSWNASREITKEWKTARERMNPKSGRYKVWYKTAIESSQFIPATKVGPSTRNLSLDIRECVEESMPYYESMFEKRIKTEL</sequence>
<keyword evidence="2" id="KW-1185">Reference proteome</keyword>
<comment type="caution">
    <text evidence="1">The sequence shown here is derived from an EMBL/GenBank/DDBJ whole genome shotgun (WGS) entry which is preliminary data.</text>
</comment>
<accession>A0A9Q1HLE9</accession>
<dbReference type="OrthoDB" id="416710at2759"/>
<evidence type="ECO:0000313" key="2">
    <source>
        <dbReference type="Proteomes" id="UP001152320"/>
    </source>
</evidence>
<proteinExistence type="predicted"/>
<dbReference type="PANTHER" id="PTHR48312">
    <property type="match status" value="1"/>
</dbReference>
<name>A0A9Q1HLE9_HOLLE</name>
<dbReference type="AlphaFoldDB" id="A0A9Q1HLE9"/>
<dbReference type="InterPro" id="IPR027417">
    <property type="entry name" value="P-loop_NTPase"/>
</dbReference>
<organism evidence="1 2">
    <name type="scientific">Holothuria leucospilota</name>
    <name type="common">Black long sea cucumber</name>
    <name type="synonym">Mertensiothuria leucospilota</name>
    <dbReference type="NCBI Taxonomy" id="206669"/>
    <lineage>
        <taxon>Eukaryota</taxon>
        <taxon>Metazoa</taxon>
        <taxon>Echinodermata</taxon>
        <taxon>Eleutherozoa</taxon>
        <taxon>Echinozoa</taxon>
        <taxon>Holothuroidea</taxon>
        <taxon>Aspidochirotacea</taxon>
        <taxon>Aspidochirotida</taxon>
        <taxon>Holothuriidae</taxon>
        <taxon>Holothuria</taxon>
    </lineage>
</organism>
<dbReference type="SUPFAM" id="SSF52540">
    <property type="entry name" value="P-loop containing nucleoside triphosphate hydrolases"/>
    <property type="match status" value="1"/>
</dbReference>
<protein>
    <recommendedName>
        <fullName evidence="3">Sulfotransferase family protein</fullName>
    </recommendedName>
</protein>
<dbReference type="PANTHER" id="PTHR48312:SF1">
    <property type="entry name" value="SULFOTRANSFERASE"/>
    <property type="match status" value="1"/>
</dbReference>
<evidence type="ECO:0000313" key="1">
    <source>
        <dbReference type="EMBL" id="KAJ8049711.1"/>
    </source>
</evidence>
<dbReference type="Gene3D" id="3.40.50.300">
    <property type="entry name" value="P-loop containing nucleotide triphosphate hydrolases"/>
    <property type="match status" value="1"/>
</dbReference>
<gene>
    <name evidence="1" type="ORF">HOLleu_02575</name>
</gene>
<dbReference type="EMBL" id="JAIZAY010000001">
    <property type="protein sequence ID" value="KAJ8049711.1"/>
    <property type="molecule type" value="Genomic_DNA"/>
</dbReference>
<evidence type="ECO:0008006" key="3">
    <source>
        <dbReference type="Google" id="ProtNLM"/>
    </source>
</evidence>
<reference evidence="1" key="1">
    <citation type="submission" date="2021-10" db="EMBL/GenBank/DDBJ databases">
        <title>Tropical sea cucumber genome reveals ecological adaptation and Cuvierian tubules defense mechanism.</title>
        <authorList>
            <person name="Chen T."/>
        </authorList>
    </citation>
    <scope>NUCLEOTIDE SEQUENCE</scope>
    <source>
        <strain evidence="1">Nanhai2018</strain>
        <tissue evidence="1">Muscle</tissue>
    </source>
</reference>